<dbReference type="Proteomes" id="UP000008493">
    <property type="component" value="Unassembled WGS sequence"/>
</dbReference>
<proteinExistence type="predicted"/>
<dbReference type="KEGG" id="abp:AGABI1DRAFT111874"/>
<evidence type="ECO:0000256" key="1">
    <source>
        <dbReference type="SAM" id="MobiDB-lite"/>
    </source>
</evidence>
<gene>
    <name evidence="2" type="ORF">AGABI1DRAFT_111874</name>
</gene>
<dbReference type="HOGENOM" id="CLU_2903647_0_0_1"/>
<protein>
    <submittedName>
        <fullName evidence="2">Uncharacterized protein</fullName>
    </submittedName>
</protein>
<keyword evidence="3" id="KW-1185">Reference proteome</keyword>
<reference evidence="3" key="1">
    <citation type="journal article" date="2012" name="Proc. Natl. Acad. Sci. U.S.A.">
        <title>Genome sequence of the button mushroom Agaricus bisporus reveals mechanisms governing adaptation to a humic-rich ecological niche.</title>
        <authorList>
            <person name="Morin E."/>
            <person name="Kohler A."/>
            <person name="Baker A.R."/>
            <person name="Foulongne-Oriol M."/>
            <person name="Lombard V."/>
            <person name="Nagy L.G."/>
            <person name="Ohm R.A."/>
            <person name="Patyshakuliyeva A."/>
            <person name="Brun A."/>
            <person name="Aerts A.L."/>
            <person name="Bailey A.M."/>
            <person name="Billette C."/>
            <person name="Coutinho P.M."/>
            <person name="Deakin G."/>
            <person name="Doddapaneni H."/>
            <person name="Floudas D."/>
            <person name="Grimwood J."/>
            <person name="Hilden K."/>
            <person name="Kuees U."/>
            <person name="LaButti K.M."/>
            <person name="Lapidus A."/>
            <person name="Lindquist E.A."/>
            <person name="Lucas S.M."/>
            <person name="Murat C."/>
            <person name="Riley R.W."/>
            <person name="Salamov A.A."/>
            <person name="Schmutz J."/>
            <person name="Subramanian V."/>
            <person name="Woesten H.A.B."/>
            <person name="Xu J."/>
            <person name="Eastwood D.C."/>
            <person name="Foster G.D."/>
            <person name="Sonnenberg A.S."/>
            <person name="Cullen D."/>
            <person name="de Vries R.P."/>
            <person name="Lundell T."/>
            <person name="Hibbett D.S."/>
            <person name="Henrissat B."/>
            <person name="Burton K.S."/>
            <person name="Kerrigan R.W."/>
            <person name="Challen M.P."/>
            <person name="Grigoriev I.V."/>
            <person name="Martin F."/>
        </authorList>
    </citation>
    <scope>NUCLEOTIDE SEQUENCE [LARGE SCALE GENOMIC DNA]</scope>
    <source>
        <strain evidence="3">JB137-S8 / ATCC MYA-4627 / FGSC 10392</strain>
    </source>
</reference>
<feature type="compositionally biased region" description="Polar residues" evidence="1">
    <location>
        <begin position="34"/>
        <end position="44"/>
    </location>
</feature>
<evidence type="ECO:0000313" key="3">
    <source>
        <dbReference type="Proteomes" id="UP000008493"/>
    </source>
</evidence>
<sequence>MDIFDVPPHRRTRDPERPTPHSLQLSTPVREVRSSNSALTDDSFGSLSASLSFKIDNLHNKT</sequence>
<name>K5W498_AGABU</name>
<dbReference type="RefSeq" id="XP_007327474.1">
    <property type="nucleotide sequence ID" value="XM_007327412.1"/>
</dbReference>
<evidence type="ECO:0000313" key="2">
    <source>
        <dbReference type="EMBL" id="EKM81589.1"/>
    </source>
</evidence>
<dbReference type="EMBL" id="JH971387">
    <property type="protein sequence ID" value="EKM81589.1"/>
    <property type="molecule type" value="Genomic_DNA"/>
</dbReference>
<dbReference type="AlphaFoldDB" id="K5W498"/>
<feature type="region of interest" description="Disordered" evidence="1">
    <location>
        <begin position="1"/>
        <end position="44"/>
    </location>
</feature>
<accession>K5W498</accession>
<organism evidence="2 3">
    <name type="scientific">Agaricus bisporus var. burnettii (strain JB137-S8 / ATCC MYA-4627 / FGSC 10392)</name>
    <name type="common">White button mushroom</name>
    <dbReference type="NCBI Taxonomy" id="597362"/>
    <lineage>
        <taxon>Eukaryota</taxon>
        <taxon>Fungi</taxon>
        <taxon>Dikarya</taxon>
        <taxon>Basidiomycota</taxon>
        <taxon>Agaricomycotina</taxon>
        <taxon>Agaricomycetes</taxon>
        <taxon>Agaricomycetidae</taxon>
        <taxon>Agaricales</taxon>
        <taxon>Agaricineae</taxon>
        <taxon>Agaricaceae</taxon>
        <taxon>Agaricus</taxon>
    </lineage>
</organism>
<dbReference type="GeneID" id="18823440"/>
<dbReference type="InParanoid" id="K5W498"/>